<dbReference type="RefSeq" id="WP_390210324.1">
    <property type="nucleotide sequence ID" value="NZ_JBHLXJ010000004.1"/>
</dbReference>
<dbReference type="PANTHER" id="PTHR43747">
    <property type="entry name" value="FAD-BINDING PROTEIN"/>
    <property type="match status" value="1"/>
</dbReference>
<dbReference type="InterPro" id="IPR036188">
    <property type="entry name" value="FAD/NAD-bd_sf"/>
</dbReference>
<evidence type="ECO:0000313" key="1">
    <source>
        <dbReference type="EMBL" id="MFC0349011.1"/>
    </source>
</evidence>
<dbReference type="GO" id="GO:0016491">
    <property type="term" value="F:oxidoreductase activity"/>
    <property type="evidence" value="ECO:0007669"/>
    <property type="project" value="UniProtKB-KW"/>
</dbReference>
<protein>
    <submittedName>
        <fullName evidence="1">Tryptophan halogenase family protein</fullName>
        <ecNumber evidence="1">1.14.19.-</ecNumber>
    </submittedName>
</protein>
<gene>
    <name evidence="1" type="ORF">ACFFJH_04270</name>
</gene>
<dbReference type="InterPro" id="IPR050816">
    <property type="entry name" value="Flavin-dep_Halogenase_NPB"/>
</dbReference>
<comment type="caution">
    <text evidence="1">The sequence shown here is derived from an EMBL/GenBank/DDBJ whole genome shotgun (WGS) entry which is preliminary data.</text>
</comment>
<dbReference type="EMBL" id="JBHLXJ010000004">
    <property type="protein sequence ID" value="MFC0349011.1"/>
    <property type="molecule type" value="Genomic_DNA"/>
</dbReference>
<reference evidence="1 2" key="1">
    <citation type="submission" date="2024-09" db="EMBL/GenBank/DDBJ databases">
        <authorList>
            <person name="Sun Q."/>
            <person name="Mori K."/>
        </authorList>
    </citation>
    <scope>NUCLEOTIDE SEQUENCE [LARGE SCALE GENOMIC DNA]</scope>
    <source>
        <strain evidence="1 2">CCM 8677</strain>
    </source>
</reference>
<name>A0ABV6IB23_9BURK</name>
<keyword evidence="1" id="KW-0560">Oxidoreductase</keyword>
<evidence type="ECO:0000313" key="2">
    <source>
        <dbReference type="Proteomes" id="UP001589844"/>
    </source>
</evidence>
<dbReference type="SUPFAM" id="SSF51905">
    <property type="entry name" value="FAD/NAD(P)-binding domain"/>
    <property type="match status" value="1"/>
</dbReference>
<dbReference type="PIRSF" id="PIRSF011396">
    <property type="entry name" value="Trp_halogenase"/>
    <property type="match status" value="1"/>
</dbReference>
<dbReference type="Pfam" id="PF04820">
    <property type="entry name" value="Trp_halogenase"/>
    <property type="match status" value="1"/>
</dbReference>
<dbReference type="Gene3D" id="3.50.50.60">
    <property type="entry name" value="FAD/NAD(P)-binding domain"/>
    <property type="match status" value="1"/>
</dbReference>
<accession>A0ABV6IB23</accession>
<dbReference type="InterPro" id="IPR006905">
    <property type="entry name" value="Flavin_halogenase"/>
</dbReference>
<sequence length="506" mass="56756">MNSLHELKKIAIVGGGSAGWMSAMILADTLKEKNIEIELLESPIVGVIGVGEGSTPALKRFFDSLQIPESEWMPECNATYKCGITFDGWSTKPGFTSYFHQFASMVDNITQPLFISNVHARLQGMDVNAKPNDYFLTSVLVEKNLAPIPSENFPFTTSYGYHFDATLLGRFLQKKALERGVRFTPCHIEHASLNEHGDIDAVITRDGLRITADLFVDCSGFSSLLIEKTLKTPFVNYTDNLYNDSAIALPTEIGSVIPSQTLSTAMKFGWAWKIPLTNRFGNGYVYSSQFCSSDEAETELREKLGLLDADVSPRHLKMKVGRVEKHWNKNCVAVGLSQGFLEPLEATALYLTQMTIAIFALFLERGDYSEQARAAYNNEINNFFDGHRDYIVAHYKTNSRTDTEFWKVNARNLDRVSESLGRLFEVWLHGKDLSAEIRRQDIERYYPIGSWYALMAGMGIFPEVSTSASDMSSVHAGQGAQMKDFLQRCALNYRDHRTVLEQAAQG</sequence>
<dbReference type="EC" id="1.14.19.-" evidence="1"/>
<dbReference type="InterPro" id="IPR033856">
    <property type="entry name" value="Trp_halogen"/>
</dbReference>
<dbReference type="PANTHER" id="PTHR43747:SF4">
    <property type="entry name" value="FLAVIN-DEPENDENT TRYPTOPHAN HALOGENASE"/>
    <property type="match status" value="1"/>
</dbReference>
<dbReference type="Proteomes" id="UP001589844">
    <property type="component" value="Unassembled WGS sequence"/>
</dbReference>
<organism evidence="1 2">
    <name type="scientific">Undibacterium danionis</name>
    <dbReference type="NCBI Taxonomy" id="1812100"/>
    <lineage>
        <taxon>Bacteria</taxon>
        <taxon>Pseudomonadati</taxon>
        <taxon>Pseudomonadota</taxon>
        <taxon>Betaproteobacteria</taxon>
        <taxon>Burkholderiales</taxon>
        <taxon>Oxalobacteraceae</taxon>
        <taxon>Undibacterium</taxon>
    </lineage>
</organism>
<proteinExistence type="predicted"/>
<keyword evidence="2" id="KW-1185">Reference proteome</keyword>